<dbReference type="Proteomes" id="UP001153069">
    <property type="component" value="Unassembled WGS sequence"/>
</dbReference>
<dbReference type="Pfam" id="PF02410">
    <property type="entry name" value="RsfS"/>
    <property type="match status" value="1"/>
</dbReference>
<comment type="caution">
    <text evidence="4">The sequence shown here is derived from an EMBL/GenBank/DDBJ whole genome shotgun (WGS) entry which is preliminary data.</text>
</comment>
<keyword evidence="3" id="KW-0732">Signal</keyword>
<dbReference type="OrthoDB" id="21330at2759"/>
<feature type="signal peptide" evidence="3">
    <location>
        <begin position="1"/>
        <end position="30"/>
    </location>
</feature>
<dbReference type="EMBL" id="CAICTM010001417">
    <property type="protein sequence ID" value="CAB9523461.1"/>
    <property type="molecule type" value="Genomic_DNA"/>
</dbReference>
<keyword evidence="5" id="KW-1185">Reference proteome</keyword>
<dbReference type="GO" id="GO:0043023">
    <property type="term" value="F:ribosomal large subunit binding"/>
    <property type="evidence" value="ECO:0007669"/>
    <property type="project" value="TreeGrafter"/>
</dbReference>
<feature type="region of interest" description="Disordered" evidence="2">
    <location>
        <begin position="33"/>
        <end position="60"/>
    </location>
</feature>
<proteinExistence type="inferred from homology"/>
<sequence length="233" mass="25683">MALSTPRITTCSFRRLACFSFLVAVRTTTAFLPSSPRCPKTPTQLQESETNNRSKNKPMLNFMDKPVVNSVGDNPRPESVPIQDDPSAELVRAIAKAADGRKAENIVALRVSPVSTMASFLIILSGNSRPQNQAIAAAIRKDVQEQFEMLPMGNGVPEGSAESGWMLLDYGEVMVHVMTPKSRLYYNIEGQWRDKGGVEMDLSDVILPNVVESSAVMEGTMDIEDEQDDPFWS</sequence>
<evidence type="ECO:0000313" key="5">
    <source>
        <dbReference type="Proteomes" id="UP001153069"/>
    </source>
</evidence>
<name>A0A9N8ELK3_9STRA</name>
<evidence type="ECO:0000256" key="2">
    <source>
        <dbReference type="SAM" id="MobiDB-lite"/>
    </source>
</evidence>
<dbReference type="NCBIfam" id="TIGR00090">
    <property type="entry name" value="rsfS_iojap_ybeB"/>
    <property type="match status" value="1"/>
</dbReference>
<dbReference type="GO" id="GO:0017148">
    <property type="term" value="P:negative regulation of translation"/>
    <property type="evidence" value="ECO:0007669"/>
    <property type="project" value="TreeGrafter"/>
</dbReference>
<dbReference type="GO" id="GO:0090071">
    <property type="term" value="P:negative regulation of ribosome biogenesis"/>
    <property type="evidence" value="ECO:0007669"/>
    <property type="project" value="TreeGrafter"/>
</dbReference>
<dbReference type="PANTHER" id="PTHR21043">
    <property type="entry name" value="IOJAP SUPERFAMILY ORTHOLOG"/>
    <property type="match status" value="1"/>
</dbReference>
<feature type="compositionally biased region" description="Polar residues" evidence="2">
    <location>
        <begin position="41"/>
        <end position="53"/>
    </location>
</feature>
<dbReference type="Gene3D" id="3.30.460.10">
    <property type="entry name" value="Beta Polymerase, domain 2"/>
    <property type="match status" value="1"/>
</dbReference>
<evidence type="ECO:0000256" key="1">
    <source>
        <dbReference type="ARBA" id="ARBA00010574"/>
    </source>
</evidence>
<dbReference type="AlphaFoldDB" id="A0A9N8ELK3"/>
<dbReference type="SUPFAM" id="SSF81301">
    <property type="entry name" value="Nucleotidyltransferase"/>
    <property type="match status" value="1"/>
</dbReference>
<reference evidence="4" key="1">
    <citation type="submission" date="2020-06" db="EMBL/GenBank/DDBJ databases">
        <authorList>
            <consortium name="Plant Systems Biology data submission"/>
        </authorList>
    </citation>
    <scope>NUCLEOTIDE SEQUENCE</scope>
    <source>
        <strain evidence="4">D6</strain>
    </source>
</reference>
<dbReference type="InterPro" id="IPR043519">
    <property type="entry name" value="NT_sf"/>
</dbReference>
<accession>A0A9N8ELK3</accession>
<comment type="similarity">
    <text evidence="1">Belongs to the Iojap/RsfS family.</text>
</comment>
<evidence type="ECO:0000313" key="4">
    <source>
        <dbReference type="EMBL" id="CAB9523461.1"/>
    </source>
</evidence>
<dbReference type="InterPro" id="IPR004394">
    <property type="entry name" value="Iojap/RsfS/C7orf30"/>
</dbReference>
<protein>
    <submittedName>
        <fullName evidence="4">Uncharacterized protein</fullName>
    </submittedName>
</protein>
<dbReference type="HAMAP" id="MF_01477">
    <property type="entry name" value="Iojap_RsfS"/>
    <property type="match status" value="1"/>
</dbReference>
<organism evidence="4 5">
    <name type="scientific">Seminavis robusta</name>
    <dbReference type="NCBI Taxonomy" id="568900"/>
    <lineage>
        <taxon>Eukaryota</taxon>
        <taxon>Sar</taxon>
        <taxon>Stramenopiles</taxon>
        <taxon>Ochrophyta</taxon>
        <taxon>Bacillariophyta</taxon>
        <taxon>Bacillariophyceae</taxon>
        <taxon>Bacillariophycidae</taxon>
        <taxon>Naviculales</taxon>
        <taxon>Naviculaceae</taxon>
        <taxon>Seminavis</taxon>
    </lineage>
</organism>
<evidence type="ECO:0000256" key="3">
    <source>
        <dbReference type="SAM" id="SignalP"/>
    </source>
</evidence>
<gene>
    <name evidence="4" type="ORF">SEMRO_1419_G271060.2</name>
</gene>
<feature type="chain" id="PRO_5040402568" evidence="3">
    <location>
        <begin position="31"/>
        <end position="233"/>
    </location>
</feature>
<dbReference type="PANTHER" id="PTHR21043:SF0">
    <property type="entry name" value="MITOCHONDRIAL ASSEMBLY OF RIBOSOMAL LARGE SUBUNIT PROTEIN 1"/>
    <property type="match status" value="1"/>
</dbReference>